<dbReference type="InterPro" id="IPR010081">
    <property type="entry name" value="DiNH2opropionate_NH3_lyase"/>
</dbReference>
<dbReference type="PANTHER" id="PTHR42937">
    <property type="match status" value="1"/>
</dbReference>
<dbReference type="GO" id="GO:0030170">
    <property type="term" value="F:pyridoxal phosphate binding"/>
    <property type="evidence" value="ECO:0007669"/>
    <property type="project" value="InterPro"/>
</dbReference>
<dbReference type="InterPro" id="IPR001926">
    <property type="entry name" value="TrpB-like_PALP"/>
</dbReference>
<evidence type="ECO:0000313" key="2">
    <source>
        <dbReference type="EMBL" id="SVB28390.1"/>
    </source>
</evidence>
<dbReference type="CDD" id="cd00640">
    <property type="entry name" value="Trp-synth-beta_II"/>
    <property type="match status" value="1"/>
</dbReference>
<feature type="domain" description="Tryptophan synthase beta chain-like PALP" evidence="1">
    <location>
        <begin position="53"/>
        <end position="367"/>
    </location>
</feature>
<reference evidence="2" key="1">
    <citation type="submission" date="2018-05" db="EMBL/GenBank/DDBJ databases">
        <authorList>
            <person name="Lanie J.A."/>
            <person name="Ng W.-L."/>
            <person name="Kazmierczak K.M."/>
            <person name="Andrzejewski T.M."/>
            <person name="Davidsen T.M."/>
            <person name="Wayne K.J."/>
            <person name="Tettelin H."/>
            <person name="Glass J.I."/>
            <person name="Rusch D."/>
            <person name="Podicherti R."/>
            <person name="Tsui H.-C.T."/>
            <person name="Winkler M.E."/>
        </authorList>
    </citation>
    <scope>NUCLEOTIDE SEQUENCE</scope>
</reference>
<sequence length="410" mass="43119">MPSTLADELGARIENACPNPQAVTQSVCPGAVDALMSEKLCREARQTISSWTGHQATPLRALPGLARQTGISAIYYKDESQRFGLGSFKALGGSYAVLKTVAEEIARHDGNSCDLDALMAGRLSDRAGKITVVTATDGNHGRSVAWGAQNFGCRCIIYMHAEVSEGRQAAVERYGAQVVRVDGDYGESVRKAAEDAALNGWLIVSDTSWPGYAEIPRHVMAGYTLMSTEAMDQLSEEKPPTHVFIQGGCGGLAAAVCADLWHRYGPGRPQFIVVEPEPADCLYRSALAGRAVNITVTRESIMAGLSCGEVSLIAWPILALGADHFLTINDDPVGPLMARLAQGSAGDPRIVAGEAAVAGLAGCIAACSEPALSQALGLDHNARVLVFGTEGATDPVVYRRLVGNAANGLI</sequence>
<dbReference type="GO" id="GO:0008838">
    <property type="term" value="F:diaminopropionate ammonia-lyase activity"/>
    <property type="evidence" value="ECO:0007669"/>
    <property type="project" value="InterPro"/>
</dbReference>
<dbReference type="SUPFAM" id="SSF53686">
    <property type="entry name" value="Tryptophan synthase beta subunit-like PLP-dependent enzymes"/>
    <property type="match status" value="1"/>
</dbReference>
<proteinExistence type="predicted"/>
<evidence type="ECO:0000259" key="1">
    <source>
        <dbReference type="Pfam" id="PF00291"/>
    </source>
</evidence>
<dbReference type="NCBIfam" id="TIGR01747">
    <property type="entry name" value="diampropi_NH3ly"/>
    <property type="match status" value="1"/>
</dbReference>
<gene>
    <name evidence="2" type="ORF">METZ01_LOCUS181244</name>
</gene>
<dbReference type="PANTHER" id="PTHR42937:SF1">
    <property type="entry name" value="DIAMINOPROPIONATE AMMONIA-LYASE"/>
    <property type="match status" value="1"/>
</dbReference>
<dbReference type="Pfam" id="PF00291">
    <property type="entry name" value="PALP"/>
    <property type="match status" value="1"/>
</dbReference>
<organism evidence="2">
    <name type="scientific">marine metagenome</name>
    <dbReference type="NCBI Taxonomy" id="408172"/>
    <lineage>
        <taxon>unclassified sequences</taxon>
        <taxon>metagenomes</taxon>
        <taxon>ecological metagenomes</taxon>
    </lineage>
</organism>
<accession>A0A382CQH9</accession>
<dbReference type="NCBIfam" id="NF006058">
    <property type="entry name" value="PRK08206.1"/>
    <property type="match status" value="1"/>
</dbReference>
<dbReference type="AlphaFoldDB" id="A0A382CQH9"/>
<dbReference type="Gene3D" id="3.40.50.1100">
    <property type="match status" value="3"/>
</dbReference>
<dbReference type="EMBL" id="UINC01035649">
    <property type="protein sequence ID" value="SVB28390.1"/>
    <property type="molecule type" value="Genomic_DNA"/>
</dbReference>
<dbReference type="InterPro" id="IPR036052">
    <property type="entry name" value="TrpB-like_PALP_sf"/>
</dbReference>
<name>A0A382CQH9_9ZZZZ</name>
<protein>
    <recommendedName>
        <fullName evidence="1">Tryptophan synthase beta chain-like PALP domain-containing protein</fullName>
    </recommendedName>
</protein>